<evidence type="ECO:0000256" key="1">
    <source>
        <dbReference type="SAM" id="Phobius"/>
    </source>
</evidence>
<accession>A9BA89</accession>
<keyword evidence="1" id="KW-1133">Transmembrane helix</keyword>
<keyword evidence="1" id="KW-0812">Transmembrane</keyword>
<protein>
    <submittedName>
        <fullName evidence="2">Uncharacterized protein</fullName>
    </submittedName>
</protein>
<feature type="transmembrane region" description="Helical" evidence="1">
    <location>
        <begin position="20"/>
        <end position="40"/>
    </location>
</feature>
<keyword evidence="3" id="KW-1185">Reference proteome</keyword>
<dbReference type="InterPro" id="IPR012902">
    <property type="entry name" value="N_methyl_site"/>
</dbReference>
<dbReference type="OrthoDB" id="540679at2"/>
<keyword evidence="1" id="KW-0472">Membrane</keyword>
<dbReference type="RefSeq" id="WP_012195373.1">
    <property type="nucleotide sequence ID" value="NC_009976.1"/>
</dbReference>
<name>A9BA89_PROM4</name>
<dbReference type="AlphaFoldDB" id="A9BA89"/>
<organism evidence="2 3">
    <name type="scientific">Prochlorococcus marinus (strain MIT 9211)</name>
    <dbReference type="NCBI Taxonomy" id="93059"/>
    <lineage>
        <taxon>Bacteria</taxon>
        <taxon>Bacillati</taxon>
        <taxon>Cyanobacteriota</taxon>
        <taxon>Cyanophyceae</taxon>
        <taxon>Synechococcales</taxon>
        <taxon>Prochlorococcaceae</taxon>
        <taxon>Prochlorococcus</taxon>
    </lineage>
</organism>
<dbReference type="STRING" id="93059.P9211_08201"/>
<dbReference type="Proteomes" id="UP000000788">
    <property type="component" value="Chromosome"/>
</dbReference>
<sequence length="177" mass="19918">MKYRINHNLLRNKGMTLPEVVLSVAMLSAFSAVFVIVTQFTASFYKPRSRPVGVEPYDFINDYNTLLIKMDRISYILNQPGYSKEEILDLNCTDKPYGPYDDDGWDLPGADIPKTPVGYKICIKPSSDMPESDLVELISNKEGAKPGIYILYAIPVNGVSGESLPVRRIFCRPQPFC</sequence>
<dbReference type="KEGG" id="pmj:P9211_08201"/>
<dbReference type="PROSITE" id="PS00409">
    <property type="entry name" value="PROKAR_NTER_METHYL"/>
    <property type="match status" value="1"/>
</dbReference>
<dbReference type="eggNOG" id="ENOG5034BZS">
    <property type="taxonomic scope" value="Bacteria"/>
</dbReference>
<dbReference type="EMBL" id="CP000878">
    <property type="protein sequence ID" value="ABX08751.1"/>
    <property type="molecule type" value="Genomic_DNA"/>
</dbReference>
<proteinExistence type="predicted"/>
<evidence type="ECO:0000313" key="3">
    <source>
        <dbReference type="Proteomes" id="UP000000788"/>
    </source>
</evidence>
<gene>
    <name evidence="2" type="ordered locus">P9211_08201</name>
</gene>
<dbReference type="HOGENOM" id="CLU_1618179_0_0_3"/>
<reference evidence="2 3" key="1">
    <citation type="journal article" date="2007" name="PLoS Genet.">
        <title>Patterns and implications of gene gain and loss in the evolution of Prochlorococcus.</title>
        <authorList>
            <person name="Kettler G.C."/>
            <person name="Martiny A.C."/>
            <person name="Huang K."/>
            <person name="Zucker J."/>
            <person name="Coleman M.L."/>
            <person name="Rodrigue S."/>
            <person name="Chen F."/>
            <person name="Lapidus A."/>
            <person name="Ferriera S."/>
            <person name="Johnson J."/>
            <person name="Steglich C."/>
            <person name="Church G.M."/>
            <person name="Richardson P."/>
            <person name="Chisholm S.W."/>
        </authorList>
    </citation>
    <scope>NUCLEOTIDE SEQUENCE [LARGE SCALE GENOMIC DNA]</scope>
    <source>
        <strain evidence="3">MIT 9211</strain>
    </source>
</reference>
<evidence type="ECO:0000313" key="2">
    <source>
        <dbReference type="EMBL" id="ABX08751.1"/>
    </source>
</evidence>